<gene>
    <name evidence="3" type="ORF">FH972_003921</name>
</gene>
<sequence>MPESGQSNLMKSRSVALGHDRDNSEMIRQSNYVRSQSVTAGHSRDSSGRMMGVFDIPSPAAAQPGTTDHQETSSSSKSPSGSDHEWGDGLGLGRSPSGSGYCSTSSPRRVVDVTLSSWNEANEFSTPSPGSGYSRISYVEVGSSLLPQSPRLVSSASTISTCSSNGALNAVRLQQVMEENEKETHRRQRAERDVIEAKRRGQEESRQRKEAEEALVKAKEELENVKNQRDQVKEELGISQEHELSLKFHIAELQKVTNELQMESDNALKEVEELRSRKQVQFSEFKLDL</sequence>
<dbReference type="OrthoDB" id="4062651at2759"/>
<feature type="compositionally biased region" description="Low complexity" evidence="2">
    <location>
        <begin position="93"/>
        <end position="107"/>
    </location>
</feature>
<proteinExistence type="predicted"/>
<feature type="compositionally biased region" description="Polar residues" evidence="2">
    <location>
        <begin position="26"/>
        <end position="40"/>
    </location>
</feature>
<evidence type="ECO:0000313" key="3">
    <source>
        <dbReference type="EMBL" id="KAE7999501.1"/>
    </source>
</evidence>
<evidence type="ECO:0000313" key="4">
    <source>
        <dbReference type="Proteomes" id="UP000327013"/>
    </source>
</evidence>
<keyword evidence="1" id="KW-0175">Coiled coil</keyword>
<feature type="coiled-coil region" evidence="1">
    <location>
        <begin position="173"/>
        <end position="277"/>
    </location>
</feature>
<keyword evidence="4" id="KW-1185">Reference proteome</keyword>
<protein>
    <submittedName>
        <fullName evidence="3">Uncharacterized protein</fullName>
    </submittedName>
</protein>
<dbReference type="AlphaFoldDB" id="A0A5N6QM10"/>
<organism evidence="3 4">
    <name type="scientific">Carpinus fangiana</name>
    <dbReference type="NCBI Taxonomy" id="176857"/>
    <lineage>
        <taxon>Eukaryota</taxon>
        <taxon>Viridiplantae</taxon>
        <taxon>Streptophyta</taxon>
        <taxon>Embryophyta</taxon>
        <taxon>Tracheophyta</taxon>
        <taxon>Spermatophyta</taxon>
        <taxon>Magnoliopsida</taxon>
        <taxon>eudicotyledons</taxon>
        <taxon>Gunneridae</taxon>
        <taxon>Pentapetalae</taxon>
        <taxon>rosids</taxon>
        <taxon>fabids</taxon>
        <taxon>Fagales</taxon>
        <taxon>Betulaceae</taxon>
        <taxon>Carpinus</taxon>
    </lineage>
</organism>
<name>A0A5N6QM10_9ROSI</name>
<feature type="compositionally biased region" description="Polar residues" evidence="2">
    <location>
        <begin position="1"/>
        <end position="11"/>
    </location>
</feature>
<evidence type="ECO:0000256" key="2">
    <source>
        <dbReference type="SAM" id="MobiDB-lite"/>
    </source>
</evidence>
<reference evidence="3 4" key="1">
    <citation type="submission" date="2019-06" db="EMBL/GenBank/DDBJ databases">
        <title>A chromosomal-level reference genome of Carpinus fangiana (Coryloideae, Betulaceae).</title>
        <authorList>
            <person name="Yang X."/>
            <person name="Wang Z."/>
            <person name="Zhang L."/>
            <person name="Hao G."/>
            <person name="Liu J."/>
            <person name="Yang Y."/>
        </authorList>
    </citation>
    <scope>NUCLEOTIDE SEQUENCE [LARGE SCALE GENOMIC DNA]</scope>
    <source>
        <strain evidence="3">Cfa_2016G</strain>
        <tissue evidence="3">Leaf</tissue>
    </source>
</reference>
<accession>A0A5N6QM10</accession>
<evidence type="ECO:0000256" key="1">
    <source>
        <dbReference type="SAM" id="Coils"/>
    </source>
</evidence>
<dbReference type="Proteomes" id="UP000327013">
    <property type="component" value="Chromosome 1"/>
</dbReference>
<dbReference type="EMBL" id="CM017321">
    <property type="protein sequence ID" value="KAE7999501.1"/>
    <property type="molecule type" value="Genomic_DNA"/>
</dbReference>
<feature type="region of interest" description="Disordered" evidence="2">
    <location>
        <begin position="1"/>
        <end position="107"/>
    </location>
</feature>